<dbReference type="EMBL" id="DXGA01000210">
    <property type="protein sequence ID" value="HIW94783.1"/>
    <property type="molecule type" value="Genomic_DNA"/>
</dbReference>
<dbReference type="InterPro" id="IPR036631">
    <property type="entry name" value="MGMT_N_sf"/>
</dbReference>
<evidence type="ECO:0000256" key="8">
    <source>
        <dbReference type="ARBA" id="ARBA00049348"/>
    </source>
</evidence>
<keyword evidence="6 9" id="KW-0227">DNA damage</keyword>
<dbReference type="Gene3D" id="1.10.10.10">
    <property type="entry name" value="Winged helix-like DNA-binding domain superfamily/Winged helix DNA-binding domain"/>
    <property type="match status" value="1"/>
</dbReference>
<dbReference type="PROSITE" id="PS00374">
    <property type="entry name" value="MGMT"/>
    <property type="match status" value="1"/>
</dbReference>
<comment type="caution">
    <text evidence="11">The sequence shown here is derived from an EMBL/GenBank/DDBJ whole genome shotgun (WGS) entry which is preliminary data.</text>
</comment>
<dbReference type="SUPFAM" id="SSF53155">
    <property type="entry name" value="Methylated DNA-protein cysteine methyltransferase domain"/>
    <property type="match status" value="1"/>
</dbReference>
<name>A0A9D1UPE9_9FIRM</name>
<dbReference type="HAMAP" id="MF_00772">
    <property type="entry name" value="OGT"/>
    <property type="match status" value="1"/>
</dbReference>
<comment type="function">
    <text evidence="9">Involved in the cellular defense against the biological effects of O6-methylguanine (O6-MeG) and O4-methylthymine (O4-MeT) in DNA. Repairs the methylated nucleobase in DNA by stoichiometrically transferring the methyl group to a cysteine residue in the enzyme. This is a suicide reaction: the enzyme is irreversibly inactivated.</text>
</comment>
<dbReference type="GO" id="GO:0032259">
    <property type="term" value="P:methylation"/>
    <property type="evidence" value="ECO:0007669"/>
    <property type="project" value="UniProtKB-KW"/>
</dbReference>
<evidence type="ECO:0000256" key="4">
    <source>
        <dbReference type="ARBA" id="ARBA00022603"/>
    </source>
</evidence>
<dbReference type="PANTHER" id="PTHR10815">
    <property type="entry name" value="METHYLATED-DNA--PROTEIN-CYSTEINE METHYLTRANSFERASE"/>
    <property type="match status" value="1"/>
</dbReference>
<evidence type="ECO:0000256" key="6">
    <source>
        <dbReference type="ARBA" id="ARBA00022763"/>
    </source>
</evidence>
<keyword evidence="7 9" id="KW-0234">DNA repair</keyword>
<dbReference type="InterPro" id="IPR014048">
    <property type="entry name" value="MethylDNA_cys_MeTrfase_DNA-bd"/>
</dbReference>
<protein>
    <recommendedName>
        <fullName evidence="9">Methylated-DNA--protein-cysteine methyltransferase</fullName>
        <ecNumber evidence="9">2.1.1.63</ecNumber>
    </recommendedName>
    <alternativeName>
        <fullName evidence="9">6-O-methylguanine-DNA methyltransferase</fullName>
        <shortName evidence="9">MGMT</shortName>
    </alternativeName>
    <alternativeName>
        <fullName evidence="9">O-6-methylguanine-DNA-alkyltransferase</fullName>
    </alternativeName>
</protein>
<keyword evidence="5 9" id="KW-0808">Transferase</keyword>
<dbReference type="PANTHER" id="PTHR10815:SF5">
    <property type="entry name" value="METHYLATED-DNA--PROTEIN-CYSTEINE METHYLTRANSFERASE"/>
    <property type="match status" value="1"/>
</dbReference>
<proteinExistence type="inferred from homology"/>
<dbReference type="NCBIfam" id="TIGR00589">
    <property type="entry name" value="ogt"/>
    <property type="match status" value="1"/>
</dbReference>
<dbReference type="InterPro" id="IPR036217">
    <property type="entry name" value="MethylDNA_cys_MeTrfase_DNAb"/>
</dbReference>
<dbReference type="GO" id="GO:0006307">
    <property type="term" value="P:DNA alkylation repair"/>
    <property type="evidence" value="ECO:0007669"/>
    <property type="project" value="UniProtKB-UniRule"/>
</dbReference>
<dbReference type="Pfam" id="PF01035">
    <property type="entry name" value="DNA_binding_1"/>
    <property type="match status" value="1"/>
</dbReference>
<evidence type="ECO:0000256" key="1">
    <source>
        <dbReference type="ARBA" id="ARBA00001286"/>
    </source>
</evidence>
<comment type="miscellaneous">
    <text evidence="9">This enzyme catalyzes only one turnover and therefore is not strictly catalytic. According to one definition, an enzyme is a biocatalyst that acts repeatedly and over many reaction cycles.</text>
</comment>
<evidence type="ECO:0000313" key="11">
    <source>
        <dbReference type="EMBL" id="HIW94783.1"/>
    </source>
</evidence>
<feature type="active site" description="Nucleophile; methyl group acceptor" evidence="9">
    <location>
        <position position="122"/>
    </location>
</feature>
<evidence type="ECO:0000256" key="9">
    <source>
        <dbReference type="HAMAP-Rule" id="MF_00772"/>
    </source>
</evidence>
<evidence type="ECO:0000256" key="3">
    <source>
        <dbReference type="ARBA" id="ARBA00022490"/>
    </source>
</evidence>
<dbReference type="CDD" id="cd06445">
    <property type="entry name" value="ATase"/>
    <property type="match status" value="1"/>
</dbReference>
<evidence type="ECO:0000313" key="12">
    <source>
        <dbReference type="Proteomes" id="UP000824192"/>
    </source>
</evidence>
<keyword evidence="4 9" id="KW-0489">Methyltransferase</keyword>
<evidence type="ECO:0000256" key="2">
    <source>
        <dbReference type="ARBA" id="ARBA00008711"/>
    </source>
</evidence>
<feature type="domain" description="Methylated-DNA-[protein]-cysteine S-methyltransferase DNA binding" evidence="10">
    <location>
        <begin position="71"/>
        <end position="151"/>
    </location>
</feature>
<organism evidence="11 12">
    <name type="scientific">Candidatus Flavonifractor merdipullorum</name>
    <dbReference type="NCBI Taxonomy" id="2838590"/>
    <lineage>
        <taxon>Bacteria</taxon>
        <taxon>Bacillati</taxon>
        <taxon>Bacillota</taxon>
        <taxon>Clostridia</taxon>
        <taxon>Eubacteriales</taxon>
        <taxon>Oscillospiraceae</taxon>
        <taxon>Flavonifractor</taxon>
    </lineage>
</organism>
<gene>
    <name evidence="11" type="ORF">H9868_09650</name>
</gene>
<reference evidence="11" key="1">
    <citation type="journal article" date="2021" name="PeerJ">
        <title>Extensive microbial diversity within the chicken gut microbiome revealed by metagenomics and culture.</title>
        <authorList>
            <person name="Gilroy R."/>
            <person name="Ravi A."/>
            <person name="Getino M."/>
            <person name="Pursley I."/>
            <person name="Horton D.L."/>
            <person name="Alikhan N.F."/>
            <person name="Baker D."/>
            <person name="Gharbi K."/>
            <person name="Hall N."/>
            <person name="Watson M."/>
            <person name="Adriaenssens E.M."/>
            <person name="Foster-Nyarko E."/>
            <person name="Jarju S."/>
            <person name="Secka A."/>
            <person name="Antonio M."/>
            <person name="Oren A."/>
            <person name="Chaudhuri R.R."/>
            <person name="La Ragione R."/>
            <person name="Hildebrand F."/>
            <person name="Pallen M.J."/>
        </authorList>
    </citation>
    <scope>NUCLEOTIDE SEQUENCE</scope>
    <source>
        <strain evidence="11">ChiGjej6B6-1540</strain>
    </source>
</reference>
<comment type="catalytic activity">
    <reaction evidence="8 9">
        <text>a 6-O-methyl-2'-deoxyguanosine in DNA + L-cysteinyl-[protein] = S-methyl-L-cysteinyl-[protein] + a 2'-deoxyguanosine in DNA</text>
        <dbReference type="Rhea" id="RHEA:24000"/>
        <dbReference type="Rhea" id="RHEA-COMP:10131"/>
        <dbReference type="Rhea" id="RHEA-COMP:10132"/>
        <dbReference type="Rhea" id="RHEA-COMP:11367"/>
        <dbReference type="Rhea" id="RHEA-COMP:11368"/>
        <dbReference type="ChEBI" id="CHEBI:29950"/>
        <dbReference type="ChEBI" id="CHEBI:82612"/>
        <dbReference type="ChEBI" id="CHEBI:85445"/>
        <dbReference type="ChEBI" id="CHEBI:85448"/>
        <dbReference type="EC" id="2.1.1.63"/>
    </reaction>
</comment>
<evidence type="ECO:0000256" key="5">
    <source>
        <dbReference type="ARBA" id="ARBA00022679"/>
    </source>
</evidence>
<dbReference type="InterPro" id="IPR036388">
    <property type="entry name" value="WH-like_DNA-bd_sf"/>
</dbReference>
<evidence type="ECO:0000256" key="7">
    <source>
        <dbReference type="ARBA" id="ARBA00023204"/>
    </source>
</evidence>
<accession>A0A9D1UPE9</accession>
<dbReference type="Gene3D" id="3.30.160.70">
    <property type="entry name" value="Methylated DNA-protein cysteine methyltransferase domain"/>
    <property type="match status" value="1"/>
</dbReference>
<sequence length="152" mass="16327">MDVLTFETPLGAMALESSGGAIVRLLLPGQPLPPSAGSPSPLLKEGRAQLLDYLAQKRRAFDLPLCPQGTAFQRRVWEALCRIPWGETRTYGQLAQSIGAPKAARAVGQANHHNPIPIFIPCHRVIGADGTLTGYAGGLHFKQLLLQLEGIL</sequence>
<comment type="similarity">
    <text evidence="2 9">Belongs to the MGMT family.</text>
</comment>
<comment type="catalytic activity">
    <reaction evidence="1 9">
        <text>a 4-O-methyl-thymidine in DNA + L-cysteinyl-[protein] = a thymidine in DNA + S-methyl-L-cysteinyl-[protein]</text>
        <dbReference type="Rhea" id="RHEA:53428"/>
        <dbReference type="Rhea" id="RHEA-COMP:10131"/>
        <dbReference type="Rhea" id="RHEA-COMP:10132"/>
        <dbReference type="Rhea" id="RHEA-COMP:13555"/>
        <dbReference type="Rhea" id="RHEA-COMP:13556"/>
        <dbReference type="ChEBI" id="CHEBI:29950"/>
        <dbReference type="ChEBI" id="CHEBI:82612"/>
        <dbReference type="ChEBI" id="CHEBI:137386"/>
        <dbReference type="ChEBI" id="CHEBI:137387"/>
        <dbReference type="EC" id="2.1.1.63"/>
    </reaction>
</comment>
<dbReference type="FunFam" id="1.10.10.10:FF:000214">
    <property type="entry name" value="Methylated-DNA--protein-cysteine methyltransferase"/>
    <property type="match status" value="1"/>
</dbReference>
<evidence type="ECO:0000259" key="10">
    <source>
        <dbReference type="Pfam" id="PF01035"/>
    </source>
</evidence>
<dbReference type="GO" id="GO:0005737">
    <property type="term" value="C:cytoplasm"/>
    <property type="evidence" value="ECO:0007669"/>
    <property type="project" value="UniProtKB-SubCell"/>
</dbReference>
<keyword evidence="3 9" id="KW-0963">Cytoplasm</keyword>
<dbReference type="Proteomes" id="UP000824192">
    <property type="component" value="Unassembled WGS sequence"/>
</dbReference>
<dbReference type="AlphaFoldDB" id="A0A9D1UPE9"/>
<comment type="subcellular location">
    <subcellularLocation>
        <location evidence="9">Cytoplasm</location>
    </subcellularLocation>
</comment>
<reference evidence="11" key="2">
    <citation type="submission" date="2021-04" db="EMBL/GenBank/DDBJ databases">
        <authorList>
            <person name="Gilroy R."/>
        </authorList>
    </citation>
    <scope>NUCLEOTIDE SEQUENCE</scope>
    <source>
        <strain evidence="11">ChiGjej6B6-1540</strain>
    </source>
</reference>
<dbReference type="GO" id="GO:0003908">
    <property type="term" value="F:methylated-DNA-[protein]-cysteine S-methyltransferase activity"/>
    <property type="evidence" value="ECO:0007669"/>
    <property type="project" value="UniProtKB-UniRule"/>
</dbReference>
<dbReference type="InterPro" id="IPR001497">
    <property type="entry name" value="MethylDNA_cys_MeTrfase_AS"/>
</dbReference>
<dbReference type="EC" id="2.1.1.63" evidence="9"/>
<dbReference type="InterPro" id="IPR023546">
    <property type="entry name" value="MGMT"/>
</dbReference>
<dbReference type="SUPFAM" id="SSF46767">
    <property type="entry name" value="Methylated DNA-protein cysteine methyltransferase, C-terminal domain"/>
    <property type="match status" value="1"/>
</dbReference>